<accession>A0ACB8F5A8</accession>
<dbReference type="Proteomes" id="UP000827872">
    <property type="component" value="Linkage Group LG05"/>
</dbReference>
<evidence type="ECO:0000313" key="2">
    <source>
        <dbReference type="Proteomes" id="UP000827872"/>
    </source>
</evidence>
<gene>
    <name evidence="1" type="ORF">K3G42_024471</name>
</gene>
<proteinExistence type="predicted"/>
<organism evidence="1 2">
    <name type="scientific">Sphaerodactylus townsendi</name>
    <dbReference type="NCBI Taxonomy" id="933632"/>
    <lineage>
        <taxon>Eukaryota</taxon>
        <taxon>Metazoa</taxon>
        <taxon>Chordata</taxon>
        <taxon>Craniata</taxon>
        <taxon>Vertebrata</taxon>
        <taxon>Euteleostomi</taxon>
        <taxon>Lepidosauria</taxon>
        <taxon>Squamata</taxon>
        <taxon>Bifurcata</taxon>
        <taxon>Gekkota</taxon>
        <taxon>Sphaerodactylidae</taxon>
        <taxon>Sphaerodactylus</taxon>
    </lineage>
</organism>
<name>A0ACB8F5A8_9SAUR</name>
<comment type="caution">
    <text evidence="1">The sequence shown here is derived from an EMBL/GenBank/DDBJ whole genome shotgun (WGS) entry which is preliminary data.</text>
</comment>
<evidence type="ECO:0000313" key="1">
    <source>
        <dbReference type="EMBL" id="KAH8000339.1"/>
    </source>
</evidence>
<protein>
    <submittedName>
        <fullName evidence="1">Uncharacterized protein</fullName>
    </submittedName>
</protein>
<dbReference type="EMBL" id="CM037618">
    <property type="protein sequence ID" value="KAH8000339.1"/>
    <property type="molecule type" value="Genomic_DNA"/>
</dbReference>
<keyword evidence="2" id="KW-1185">Reference proteome</keyword>
<reference evidence="1" key="1">
    <citation type="submission" date="2021-08" db="EMBL/GenBank/DDBJ databases">
        <title>The first chromosome-level gecko genome reveals the dynamic sex chromosomes of Neotropical dwarf geckos (Sphaerodactylidae: Sphaerodactylus).</title>
        <authorList>
            <person name="Pinto B.J."/>
            <person name="Keating S.E."/>
            <person name="Gamble T."/>
        </authorList>
    </citation>
    <scope>NUCLEOTIDE SEQUENCE</scope>
    <source>
        <strain evidence="1">TG3544</strain>
    </source>
</reference>
<sequence>MLKNIHTEGVAEAKSNLKFVTALCCNRGIRRTVGIPTSSCPVPESLIYAVPKPEEVTKNYYTPGTTVTYVCRRGYDSIPGMSPVITCLQNNSWSEVPIFCRGKSCGDPGKPENGRVVIVTDLLYRSKVNFICDDGYQLIGSPFTQCSMKSNAAKWDKEPPDCQHRGKSDSELLE</sequence>